<reference evidence="2 3" key="1">
    <citation type="submission" date="2016-11" db="EMBL/GenBank/DDBJ databases">
        <authorList>
            <person name="Jaros S."/>
            <person name="Januszkiewicz K."/>
            <person name="Wedrychowicz H."/>
        </authorList>
    </citation>
    <scope>NUCLEOTIDE SEQUENCE [LARGE SCALE GENOMIC DNA]</scope>
    <source>
        <strain evidence="2">NVI 5450</strain>
    </source>
</reference>
<protein>
    <submittedName>
        <fullName evidence="2">Uncharacterized protein</fullName>
    </submittedName>
</protein>
<organism evidence="2 3">
    <name type="scientific">Moritella viscosa</name>
    <dbReference type="NCBI Taxonomy" id="80854"/>
    <lineage>
        <taxon>Bacteria</taxon>
        <taxon>Pseudomonadati</taxon>
        <taxon>Pseudomonadota</taxon>
        <taxon>Gammaproteobacteria</taxon>
        <taxon>Alteromonadales</taxon>
        <taxon>Moritellaceae</taxon>
        <taxon>Moritella</taxon>
    </lineage>
</organism>
<sequence length="117" mass="13184">MLKEKNIAEIKRFESGFEKIGIPALLIQVSSGLWLAHNLLPDFGLWLQFDNPVSRLIMFKLSLLFATALLAIDARLRIIPKLTEDNLISLAYHIIPVTIISVLFVVVGFSFKTGLLY</sequence>
<feature type="transmembrane region" description="Helical" evidence="1">
    <location>
        <begin position="20"/>
        <end position="37"/>
    </location>
</feature>
<keyword evidence="1" id="KW-0472">Membrane</keyword>
<evidence type="ECO:0000313" key="3">
    <source>
        <dbReference type="Proteomes" id="UP000183794"/>
    </source>
</evidence>
<feature type="transmembrane region" description="Helical" evidence="1">
    <location>
        <begin position="90"/>
        <end position="111"/>
    </location>
</feature>
<dbReference type="EMBL" id="FPLD01000121">
    <property type="protein sequence ID" value="SGZ15436.1"/>
    <property type="molecule type" value="Genomic_DNA"/>
</dbReference>
<gene>
    <name evidence="2" type="ORF">NVI5450_4176</name>
</gene>
<evidence type="ECO:0000313" key="2">
    <source>
        <dbReference type="EMBL" id="SGZ15436.1"/>
    </source>
</evidence>
<accession>A0A1L0ESN6</accession>
<evidence type="ECO:0000256" key="1">
    <source>
        <dbReference type="SAM" id="Phobius"/>
    </source>
</evidence>
<feature type="transmembrane region" description="Helical" evidence="1">
    <location>
        <begin position="57"/>
        <end position="78"/>
    </location>
</feature>
<proteinExistence type="predicted"/>
<name>A0A1L0ESN6_9GAMM</name>
<dbReference type="AlphaFoldDB" id="A0A1L0ESN6"/>
<keyword evidence="1" id="KW-1133">Transmembrane helix</keyword>
<keyword evidence="1" id="KW-0812">Transmembrane</keyword>
<dbReference type="Proteomes" id="UP000183794">
    <property type="component" value="Unassembled WGS sequence"/>
</dbReference>